<feature type="transmembrane region" description="Helical" evidence="1">
    <location>
        <begin position="88"/>
        <end position="109"/>
    </location>
</feature>
<dbReference type="AlphaFoldDB" id="A0A934WRZ9"/>
<comment type="caution">
    <text evidence="2">The sequence shown here is derived from an EMBL/GenBank/DDBJ whole genome shotgun (WGS) entry which is preliminary data.</text>
</comment>
<sequence>MLVGVVRWFRGYVGFTAKGRFPERLLNLAAVRGVNIADPRPVEGGVSGIMSVSDYRRVRPLARKARVRMRVTKRRGLPFAVRKYRGRLGLFVGAALGAVLIAVLSQFLWSYRILGADSMSEQQIRRVLAENGISVGTYLGNLDVEPIERHILRDLDGITWVSVNIMGCTADVEVRQKAQKPEIQSMEPCNIVASADGVITKLKVREGFATVKEGSGVAKGELIVSGFNPTKQGGVRYMHADADIYADVISNRELKIPKQYDYYSLTENKIDRTRLRFLWFELPASLSFGSCLYRTVTVRDNSLVLNGTVLPVGTSVETSHELEQKHAATDKAAAREIFRNDELLYEAFSRPDSRPVSRSLTVSESKDGFSCEFNCVFNENIAETAEFSVTED</sequence>
<dbReference type="Proteomes" id="UP000633365">
    <property type="component" value="Unassembled WGS sequence"/>
</dbReference>
<evidence type="ECO:0000313" key="3">
    <source>
        <dbReference type="Proteomes" id="UP000633365"/>
    </source>
</evidence>
<keyword evidence="3" id="KW-1185">Reference proteome</keyword>
<accession>A0A934WRZ9</accession>
<keyword evidence="1" id="KW-1133">Transmembrane helix</keyword>
<dbReference type="InterPro" id="IPR010690">
    <property type="entry name" value="YqfD"/>
</dbReference>
<reference evidence="2" key="1">
    <citation type="submission" date="2021-01" db="EMBL/GenBank/DDBJ databases">
        <title>Genome public.</title>
        <authorList>
            <person name="Liu C."/>
            <person name="Sun Q."/>
        </authorList>
    </citation>
    <scope>NUCLEOTIDE SEQUENCE</scope>
    <source>
        <strain evidence="2">M6</strain>
    </source>
</reference>
<dbReference type="EMBL" id="JAEQMG010000091">
    <property type="protein sequence ID" value="MBK6088843.1"/>
    <property type="molecule type" value="Genomic_DNA"/>
</dbReference>
<evidence type="ECO:0000256" key="1">
    <source>
        <dbReference type="SAM" id="Phobius"/>
    </source>
</evidence>
<evidence type="ECO:0000313" key="2">
    <source>
        <dbReference type="EMBL" id="MBK6088843.1"/>
    </source>
</evidence>
<gene>
    <name evidence="2" type="ORF">JKK62_09315</name>
</gene>
<proteinExistence type="predicted"/>
<dbReference type="RefSeq" id="WP_201427668.1">
    <property type="nucleotide sequence ID" value="NZ_JAEQMG010000091.1"/>
</dbReference>
<protein>
    <submittedName>
        <fullName evidence="2">Sporulation protein YqfD</fullName>
    </submittedName>
</protein>
<organism evidence="2 3">
    <name type="scientific">Ruminococcus difficilis</name>
    <dbReference type="NCBI Taxonomy" id="2763069"/>
    <lineage>
        <taxon>Bacteria</taxon>
        <taxon>Bacillati</taxon>
        <taxon>Bacillota</taxon>
        <taxon>Clostridia</taxon>
        <taxon>Eubacteriales</taxon>
        <taxon>Oscillospiraceae</taxon>
        <taxon>Ruminococcus</taxon>
    </lineage>
</organism>
<name>A0A934WRZ9_9FIRM</name>
<dbReference type="Pfam" id="PF06898">
    <property type="entry name" value="YqfD"/>
    <property type="match status" value="1"/>
</dbReference>
<keyword evidence="1" id="KW-0812">Transmembrane</keyword>
<keyword evidence="1" id="KW-0472">Membrane</keyword>